<dbReference type="InterPro" id="IPR001460">
    <property type="entry name" value="PCN-bd_Tpept"/>
</dbReference>
<dbReference type="Gene3D" id="3.90.1310.10">
    <property type="entry name" value="Penicillin-binding protein 2a (Domain 2)"/>
    <property type="match status" value="1"/>
</dbReference>
<evidence type="ECO:0000259" key="4">
    <source>
        <dbReference type="Pfam" id="PF00905"/>
    </source>
</evidence>
<proteinExistence type="predicted"/>
<evidence type="ECO:0000259" key="5">
    <source>
        <dbReference type="Pfam" id="PF03717"/>
    </source>
</evidence>
<dbReference type="Gene3D" id="3.30.450.330">
    <property type="match status" value="1"/>
</dbReference>
<dbReference type="GO" id="GO:0005886">
    <property type="term" value="C:plasma membrane"/>
    <property type="evidence" value="ECO:0007669"/>
    <property type="project" value="TreeGrafter"/>
</dbReference>
<reference evidence="6 7" key="1">
    <citation type="journal article" date="2016" name="Nat. Commun.">
        <title>Thousands of microbial genomes shed light on interconnected biogeochemical processes in an aquifer system.</title>
        <authorList>
            <person name="Anantharaman K."/>
            <person name="Brown C.T."/>
            <person name="Hug L.A."/>
            <person name="Sharon I."/>
            <person name="Castelle C.J."/>
            <person name="Probst A.J."/>
            <person name="Thomas B.C."/>
            <person name="Singh A."/>
            <person name="Wilkins M.J."/>
            <person name="Karaoz U."/>
            <person name="Brodie E.L."/>
            <person name="Williams K.H."/>
            <person name="Hubbard S.S."/>
            <person name="Banfield J.F."/>
        </authorList>
    </citation>
    <scope>NUCLEOTIDE SEQUENCE [LARGE SCALE GENOMIC DNA]</scope>
</reference>
<comment type="caution">
    <text evidence="6">The sequence shown here is derived from an EMBL/GenBank/DDBJ whole genome shotgun (WGS) entry which is preliminary data.</text>
</comment>
<dbReference type="AlphaFoldDB" id="A0A1F8CSS0"/>
<dbReference type="GO" id="GO:0071555">
    <property type="term" value="P:cell wall organization"/>
    <property type="evidence" value="ECO:0007669"/>
    <property type="project" value="TreeGrafter"/>
</dbReference>
<dbReference type="Pfam" id="PF03717">
    <property type="entry name" value="PBP_dimer"/>
    <property type="match status" value="1"/>
</dbReference>
<dbReference type="Pfam" id="PF00905">
    <property type="entry name" value="Transpeptidase"/>
    <property type="match status" value="1"/>
</dbReference>
<name>A0A1F8CSS0_9BACT</name>
<dbReference type="InterPro" id="IPR012338">
    <property type="entry name" value="Beta-lactam/transpept-like"/>
</dbReference>
<dbReference type="SUPFAM" id="SSF56519">
    <property type="entry name" value="Penicillin binding protein dimerisation domain"/>
    <property type="match status" value="1"/>
</dbReference>
<dbReference type="EMBL" id="MGHY01000018">
    <property type="protein sequence ID" value="OGM79332.1"/>
    <property type="molecule type" value="Genomic_DNA"/>
</dbReference>
<evidence type="ECO:0008006" key="8">
    <source>
        <dbReference type="Google" id="ProtNLM"/>
    </source>
</evidence>
<feature type="domain" description="Penicillin-binding protein dimerisation" evidence="5">
    <location>
        <begin position="49"/>
        <end position="209"/>
    </location>
</feature>
<evidence type="ECO:0000313" key="7">
    <source>
        <dbReference type="Proteomes" id="UP000178999"/>
    </source>
</evidence>
<comment type="subcellular location">
    <subcellularLocation>
        <location evidence="1">Membrane</location>
    </subcellularLocation>
</comment>
<sequence>MRVRLKIVSFFIGLCFVAIVARLFYWQVIKGREFAKIARQQHLSGNKLMASRGAILASDGSWLAETVDSYLVFAMRNELTESKRVAANKLAPFFVFEDLEEKDRKEMVLNEAMRVEGLLEREDAVWIPLKNSVDVDVKKNIQALDIDGIGFDLKEARIYPEGSQSAHILGFVGKDDEGENKGYFGLEGYYDLTLKGKEGFRQREVSALGIPLLGGNLKDAPAISGTSLVTHIDKRIQVLVEETLKTGIEKYGASAGVVIVINPSNGGVMAMAAYPSYDPKEYFKYSGEFFRNPIISDSFEPGSIFKPIVMAAGLNEGVIESETKCDICDGPVKIDKYEISTWDNKYYPDSSMTDVLVHSDNVGMVYIAQKLGVEKLSKYLREFGFGSLTDIDLQGEMTPVIRDENSMSVVDLATASFGQGIAVTPIQMVNAIVTVARDGVPIKPQVVDKLIAEGWEEDIKPIEGKRIISKRTANELTKMMIAAAKKGEAKWTALRGFSYAGKTGTAQIPVQGYYDEEKTIASFVGFAPAEKPKFVMLVTLREPQSSQWASETAAPLWFEIAKELFSYFNIQPED</sequence>
<keyword evidence="2 3" id="KW-0472">Membrane</keyword>
<keyword evidence="3" id="KW-1133">Transmembrane helix</keyword>
<dbReference type="Proteomes" id="UP000178999">
    <property type="component" value="Unassembled WGS sequence"/>
</dbReference>
<evidence type="ECO:0000256" key="3">
    <source>
        <dbReference type="SAM" id="Phobius"/>
    </source>
</evidence>
<dbReference type="GO" id="GO:0008658">
    <property type="term" value="F:penicillin binding"/>
    <property type="evidence" value="ECO:0007669"/>
    <property type="project" value="InterPro"/>
</dbReference>
<evidence type="ECO:0000313" key="6">
    <source>
        <dbReference type="EMBL" id="OGM79332.1"/>
    </source>
</evidence>
<dbReference type="Gene3D" id="3.40.710.10">
    <property type="entry name" value="DD-peptidase/beta-lactamase superfamily"/>
    <property type="match status" value="1"/>
</dbReference>
<dbReference type="PANTHER" id="PTHR30627:SF1">
    <property type="entry name" value="PEPTIDOGLYCAN D,D-TRANSPEPTIDASE FTSI"/>
    <property type="match status" value="1"/>
</dbReference>
<organism evidence="6 7">
    <name type="scientific">Candidatus Woesebacteria bacterium RIFOXYB1_FULL_38_16</name>
    <dbReference type="NCBI Taxonomy" id="1802538"/>
    <lineage>
        <taxon>Bacteria</taxon>
        <taxon>Candidatus Woeseibacteriota</taxon>
    </lineage>
</organism>
<dbReference type="SUPFAM" id="SSF56601">
    <property type="entry name" value="beta-lactamase/transpeptidase-like"/>
    <property type="match status" value="1"/>
</dbReference>
<dbReference type="InterPro" id="IPR050515">
    <property type="entry name" value="Beta-lactam/transpept"/>
</dbReference>
<accession>A0A1F8CSS0</accession>
<dbReference type="STRING" id="1802538.A2382_00940"/>
<feature type="transmembrane region" description="Helical" evidence="3">
    <location>
        <begin position="7"/>
        <end position="26"/>
    </location>
</feature>
<dbReference type="PANTHER" id="PTHR30627">
    <property type="entry name" value="PEPTIDOGLYCAN D,D-TRANSPEPTIDASE"/>
    <property type="match status" value="1"/>
</dbReference>
<evidence type="ECO:0000256" key="2">
    <source>
        <dbReference type="ARBA" id="ARBA00023136"/>
    </source>
</evidence>
<feature type="domain" description="Penicillin-binding protein transpeptidase" evidence="4">
    <location>
        <begin position="256"/>
        <end position="557"/>
    </location>
</feature>
<dbReference type="InterPro" id="IPR005311">
    <property type="entry name" value="PBP_dimer"/>
</dbReference>
<evidence type="ECO:0000256" key="1">
    <source>
        <dbReference type="ARBA" id="ARBA00004370"/>
    </source>
</evidence>
<gene>
    <name evidence="6" type="ORF">A2382_00940</name>
</gene>
<dbReference type="InterPro" id="IPR036138">
    <property type="entry name" value="PBP_dimer_sf"/>
</dbReference>
<protein>
    <recommendedName>
        <fullName evidence="8">Penicillin-binding protein transpeptidase domain-containing protein</fullName>
    </recommendedName>
</protein>
<keyword evidence="3" id="KW-0812">Transmembrane</keyword>